<protein>
    <recommendedName>
        <fullName evidence="7">ESX secretion-associated protein EspG</fullName>
    </recommendedName>
</protein>
<dbReference type="EMBL" id="JACCFK010000002">
    <property type="protein sequence ID" value="NYI93401.1"/>
    <property type="molecule type" value="Genomic_DNA"/>
</dbReference>
<evidence type="ECO:0000313" key="5">
    <source>
        <dbReference type="EMBL" id="NYI93401.1"/>
    </source>
</evidence>
<name>A0A853BFI8_9PSEU</name>
<evidence type="ECO:0000256" key="2">
    <source>
        <dbReference type="ARBA" id="ARBA00006411"/>
    </source>
</evidence>
<proteinExistence type="inferred from homology"/>
<dbReference type="Proteomes" id="UP000549616">
    <property type="component" value="Unassembled WGS sequence"/>
</dbReference>
<comment type="similarity">
    <text evidence="2">Belongs to the EspG family.</text>
</comment>
<evidence type="ECO:0000313" key="6">
    <source>
        <dbReference type="Proteomes" id="UP000549616"/>
    </source>
</evidence>
<reference evidence="5 6" key="1">
    <citation type="submission" date="2020-07" db="EMBL/GenBank/DDBJ databases">
        <title>Sequencing the genomes of 1000 actinobacteria strains.</title>
        <authorList>
            <person name="Klenk H.-P."/>
        </authorList>
    </citation>
    <scope>NUCLEOTIDE SEQUENCE [LARGE SCALE GENOMIC DNA]</scope>
    <source>
        <strain evidence="5 6">DSM 104006</strain>
    </source>
</reference>
<comment type="caution">
    <text evidence="5">The sequence shown here is derived from an EMBL/GenBank/DDBJ whole genome shotgun (WGS) entry which is preliminary data.</text>
</comment>
<keyword evidence="3" id="KW-0963">Cytoplasm</keyword>
<gene>
    <name evidence="5" type="ORF">HNR02_006776</name>
</gene>
<evidence type="ECO:0000256" key="1">
    <source>
        <dbReference type="ARBA" id="ARBA00004496"/>
    </source>
</evidence>
<dbReference type="AlphaFoldDB" id="A0A853BFI8"/>
<organism evidence="5 6">
    <name type="scientific">Amycolatopsis endophytica</name>
    <dbReference type="NCBI Taxonomy" id="860233"/>
    <lineage>
        <taxon>Bacteria</taxon>
        <taxon>Bacillati</taxon>
        <taxon>Actinomycetota</taxon>
        <taxon>Actinomycetes</taxon>
        <taxon>Pseudonocardiales</taxon>
        <taxon>Pseudonocardiaceae</taxon>
        <taxon>Amycolatopsis</taxon>
    </lineage>
</organism>
<accession>A0A853BFI8</accession>
<dbReference type="Pfam" id="PF14011">
    <property type="entry name" value="ESX-1_EspG"/>
    <property type="match status" value="2"/>
</dbReference>
<evidence type="ECO:0000256" key="4">
    <source>
        <dbReference type="ARBA" id="ARBA00023186"/>
    </source>
</evidence>
<dbReference type="InterPro" id="IPR025734">
    <property type="entry name" value="EspG"/>
</dbReference>
<sequence>MAEMGAPGRRPDFVLSTDEFDLLWSELGLPPVPYPLQVPSTGRTLGERARLVTEVYRGLAERGLATGRRLDARLEAMLTLLAGPEVALDAVGHIGYPVRALAAAAGRTGVLAVLAGGEVWMTEIAPSTLVGEIVGVFPAGCPGSEPVPPEVTRSAGGQIGAFTGERVSTVVTWFDTPGGRYLLVPGPEGVTFTATGPGDLARRVAGLLDRSPGKIHTARM</sequence>
<keyword evidence="6" id="KW-1185">Reference proteome</keyword>
<comment type="subcellular location">
    <subcellularLocation>
        <location evidence="1">Cytoplasm</location>
    </subcellularLocation>
</comment>
<evidence type="ECO:0000256" key="3">
    <source>
        <dbReference type="ARBA" id="ARBA00022490"/>
    </source>
</evidence>
<keyword evidence="4" id="KW-0143">Chaperone</keyword>
<evidence type="ECO:0008006" key="7">
    <source>
        <dbReference type="Google" id="ProtNLM"/>
    </source>
</evidence>